<dbReference type="EMBL" id="RDQH01000328">
    <property type="protein sequence ID" value="RXI06533.1"/>
    <property type="molecule type" value="Genomic_DNA"/>
</dbReference>
<dbReference type="PANTHER" id="PTHR33138:SF30">
    <property type="entry name" value="LEAF RUST 10 DISEASE-RESISTANCE LOCUS RECEPTOR-LIKE PROTEIN KINASE-LIKE 2.7"/>
    <property type="match status" value="1"/>
</dbReference>
<proteinExistence type="predicted"/>
<reference evidence="4 5" key="1">
    <citation type="submission" date="2018-10" db="EMBL/GenBank/DDBJ databases">
        <title>A high-quality apple genome assembly.</title>
        <authorList>
            <person name="Hu J."/>
        </authorList>
    </citation>
    <scope>NUCLEOTIDE SEQUENCE [LARGE SCALE GENOMIC DNA]</scope>
    <source>
        <strain evidence="5">cv. HFTH1</strain>
        <tissue evidence="4">Young leaf</tissue>
    </source>
</reference>
<evidence type="ECO:0000313" key="4">
    <source>
        <dbReference type="EMBL" id="RXI06533.1"/>
    </source>
</evidence>
<comment type="subcellular location">
    <subcellularLocation>
        <location evidence="1">Membrane</location>
        <topology evidence="1">Single-pass membrane protein</topology>
    </subcellularLocation>
</comment>
<dbReference type="GO" id="GO:0030247">
    <property type="term" value="F:polysaccharide binding"/>
    <property type="evidence" value="ECO:0007669"/>
    <property type="project" value="InterPro"/>
</dbReference>
<protein>
    <recommendedName>
        <fullName evidence="3">Wall-associated receptor kinase galacturonan-binding domain-containing protein</fullName>
    </recommendedName>
</protein>
<gene>
    <name evidence="4" type="ORF">DVH24_025669</name>
</gene>
<evidence type="ECO:0000256" key="1">
    <source>
        <dbReference type="ARBA" id="ARBA00004167"/>
    </source>
</evidence>
<accession>A0A498KMK5</accession>
<feature type="domain" description="Wall-associated receptor kinase galacturonan-binding" evidence="3">
    <location>
        <begin position="53"/>
        <end position="116"/>
    </location>
</feature>
<dbReference type="Pfam" id="PF13947">
    <property type="entry name" value="GUB_WAK_bind"/>
    <property type="match status" value="1"/>
</dbReference>
<dbReference type="PANTHER" id="PTHR33138">
    <property type="entry name" value="OS01G0690200 PROTEIN"/>
    <property type="match status" value="1"/>
</dbReference>
<sequence>MSAPPLWHPMPIIQRDILLSSETCNAKDRHNVHNTSALGVYSVNPLREDNYKCAPSSCGNIHNISYPFRLNSSPKRCGHSSFTLFCENNVTVLHISSGKYLVQSINYRNKTIRVVDPGLHKNNCSSIPRYPLSESNFRYSDSPYFSSSTLVMFFKCTNPVNSSLYVPTDPCINTSGGYAMVGNTTAADLEDGCETNGGPLVLSNVIRTASLVRLYSQQKGKNIVGFFRLLLELIQDYVLRPLYRFDFGWLLEVFIGKKRTLYIYP</sequence>
<name>A0A498KMK5_MALDO</name>
<keyword evidence="5" id="KW-1185">Reference proteome</keyword>
<evidence type="ECO:0000256" key="2">
    <source>
        <dbReference type="ARBA" id="ARBA00022729"/>
    </source>
</evidence>
<dbReference type="Proteomes" id="UP000290289">
    <property type="component" value="Chromosome 2"/>
</dbReference>
<dbReference type="AlphaFoldDB" id="A0A498KMK5"/>
<organism evidence="4 5">
    <name type="scientific">Malus domestica</name>
    <name type="common">Apple</name>
    <name type="synonym">Pyrus malus</name>
    <dbReference type="NCBI Taxonomy" id="3750"/>
    <lineage>
        <taxon>Eukaryota</taxon>
        <taxon>Viridiplantae</taxon>
        <taxon>Streptophyta</taxon>
        <taxon>Embryophyta</taxon>
        <taxon>Tracheophyta</taxon>
        <taxon>Spermatophyta</taxon>
        <taxon>Magnoliopsida</taxon>
        <taxon>eudicotyledons</taxon>
        <taxon>Gunneridae</taxon>
        <taxon>Pentapetalae</taxon>
        <taxon>rosids</taxon>
        <taxon>fabids</taxon>
        <taxon>Rosales</taxon>
        <taxon>Rosaceae</taxon>
        <taxon>Amygdaloideae</taxon>
        <taxon>Maleae</taxon>
        <taxon>Malus</taxon>
    </lineage>
</organism>
<dbReference type="InterPro" id="IPR025287">
    <property type="entry name" value="WAK_GUB"/>
</dbReference>
<evidence type="ECO:0000259" key="3">
    <source>
        <dbReference type="Pfam" id="PF13947"/>
    </source>
</evidence>
<keyword evidence="2" id="KW-0732">Signal</keyword>
<dbReference type="GO" id="GO:0016020">
    <property type="term" value="C:membrane"/>
    <property type="evidence" value="ECO:0007669"/>
    <property type="project" value="UniProtKB-SubCell"/>
</dbReference>
<comment type="caution">
    <text evidence="4">The sequence shown here is derived from an EMBL/GenBank/DDBJ whole genome shotgun (WGS) entry which is preliminary data.</text>
</comment>
<evidence type="ECO:0000313" key="5">
    <source>
        <dbReference type="Proteomes" id="UP000290289"/>
    </source>
</evidence>